<dbReference type="Pfam" id="PF20172">
    <property type="entry name" value="DUF6538"/>
    <property type="match status" value="1"/>
</dbReference>
<evidence type="ECO:0000313" key="5">
    <source>
        <dbReference type="EMBL" id="MTH62371.1"/>
    </source>
</evidence>
<accession>A0A844HY15</accession>
<evidence type="ECO:0000313" key="6">
    <source>
        <dbReference type="Proteomes" id="UP000449846"/>
    </source>
</evidence>
<dbReference type="InterPro" id="IPR013762">
    <property type="entry name" value="Integrase-like_cat_sf"/>
</dbReference>
<comment type="caution">
    <text evidence="5">The sequence shown here is derived from an EMBL/GenBank/DDBJ whole genome shotgun (WGS) entry which is preliminary data.</text>
</comment>
<gene>
    <name evidence="5" type="ORF">GL300_24615</name>
</gene>
<dbReference type="GO" id="GO:0006310">
    <property type="term" value="P:DNA recombination"/>
    <property type="evidence" value="ECO:0007669"/>
    <property type="project" value="UniProtKB-KW"/>
</dbReference>
<dbReference type="Gene3D" id="1.10.443.10">
    <property type="entry name" value="Intergrase catalytic core"/>
    <property type="match status" value="1"/>
</dbReference>
<dbReference type="PANTHER" id="PTHR30349">
    <property type="entry name" value="PHAGE INTEGRASE-RELATED"/>
    <property type="match status" value="1"/>
</dbReference>
<dbReference type="InterPro" id="IPR002104">
    <property type="entry name" value="Integrase_catalytic"/>
</dbReference>
<dbReference type="OrthoDB" id="7222937at2"/>
<keyword evidence="3" id="KW-0233">DNA recombination</keyword>
<sequence length="458" mass="50918">MQLLFQTGSICVMCRHIQLKANTWYYRRRIPDDCQDLHRDPVSRKKQTQLFFSLKTTDKTEASKRANSHTLRLDATWKAYREGNASPKVSLAQLEAAGLSPGDGTLHGDLPPVTEFIDEIMGRYDQFEERPEPRPQDKLTLDILMSGKVPRTLSDARDKHIELGKLSKEPKQIQQYERAWGILMGITGDIPLDQLRREHANQFVKKVISQGKGLNGNGPATVERYLKQISPVITTAIRELELPITNPFLGVVIPNKDEGQRKPRESFSSSELIAIQAKCREVNDQRRWAIAMLSDSGARLAEVIGLRKCDVMLDAPVPHIIIKAHEGRRLKTIASTRKVPLVGEALWAAQQAISTDGDLLFPVFAPKRPSDPVNAASASAALNKWLKEQGLVGEGQTLHSFRHAVRDRLRDTGAPIDVADAIGGWARQSVGDGYGKGHSLEVLQQHLGRIVIAASGDR</sequence>
<reference evidence="5 6" key="1">
    <citation type="submission" date="2019-11" db="EMBL/GenBank/DDBJ databases">
        <authorList>
            <person name="Dong K."/>
        </authorList>
    </citation>
    <scope>NUCLEOTIDE SEQUENCE [LARGE SCALE GENOMIC DNA]</scope>
    <source>
        <strain evidence="5 6">NBRC 112902</strain>
    </source>
</reference>
<dbReference type="AlphaFoldDB" id="A0A844HY15"/>
<dbReference type="InterPro" id="IPR046668">
    <property type="entry name" value="DUF6538"/>
</dbReference>
<dbReference type="Pfam" id="PF00589">
    <property type="entry name" value="Phage_integrase"/>
    <property type="match status" value="1"/>
</dbReference>
<proteinExistence type="predicted"/>
<dbReference type="SUPFAM" id="SSF56349">
    <property type="entry name" value="DNA breaking-rejoining enzymes"/>
    <property type="match status" value="1"/>
</dbReference>
<feature type="domain" description="Tyr recombinase" evidence="4">
    <location>
        <begin position="262"/>
        <end position="448"/>
    </location>
</feature>
<organism evidence="5 6">
    <name type="scientific">Paracoccus litorisediminis</name>
    <dbReference type="NCBI Taxonomy" id="2006130"/>
    <lineage>
        <taxon>Bacteria</taxon>
        <taxon>Pseudomonadati</taxon>
        <taxon>Pseudomonadota</taxon>
        <taxon>Alphaproteobacteria</taxon>
        <taxon>Rhodobacterales</taxon>
        <taxon>Paracoccaceae</taxon>
        <taxon>Paracoccus</taxon>
    </lineage>
</organism>
<dbReference type="EMBL" id="WMIG01000033">
    <property type="protein sequence ID" value="MTH62371.1"/>
    <property type="molecule type" value="Genomic_DNA"/>
</dbReference>
<name>A0A844HY15_9RHOB</name>
<dbReference type="InterPro" id="IPR050090">
    <property type="entry name" value="Tyrosine_recombinase_XerCD"/>
</dbReference>
<dbReference type="GO" id="GO:0015074">
    <property type="term" value="P:DNA integration"/>
    <property type="evidence" value="ECO:0007669"/>
    <property type="project" value="UniProtKB-KW"/>
</dbReference>
<keyword evidence="2" id="KW-0238">DNA-binding</keyword>
<evidence type="ECO:0000256" key="1">
    <source>
        <dbReference type="ARBA" id="ARBA00022908"/>
    </source>
</evidence>
<evidence type="ECO:0000259" key="4">
    <source>
        <dbReference type="PROSITE" id="PS51898"/>
    </source>
</evidence>
<keyword evidence="1" id="KW-0229">DNA integration</keyword>
<dbReference type="InterPro" id="IPR010998">
    <property type="entry name" value="Integrase_recombinase_N"/>
</dbReference>
<dbReference type="InterPro" id="IPR011010">
    <property type="entry name" value="DNA_brk_join_enz"/>
</dbReference>
<dbReference type="RefSeq" id="WP_155042318.1">
    <property type="nucleotide sequence ID" value="NZ_WMIG01000033.1"/>
</dbReference>
<evidence type="ECO:0000256" key="3">
    <source>
        <dbReference type="ARBA" id="ARBA00023172"/>
    </source>
</evidence>
<dbReference type="Gene3D" id="1.10.150.130">
    <property type="match status" value="1"/>
</dbReference>
<evidence type="ECO:0000256" key="2">
    <source>
        <dbReference type="ARBA" id="ARBA00023125"/>
    </source>
</evidence>
<protein>
    <submittedName>
        <fullName evidence="5">Tyrosine-type recombinase/integrase</fullName>
    </submittedName>
</protein>
<dbReference type="PROSITE" id="PS51898">
    <property type="entry name" value="TYR_RECOMBINASE"/>
    <property type="match status" value="1"/>
</dbReference>
<keyword evidence="6" id="KW-1185">Reference proteome</keyword>
<dbReference type="Proteomes" id="UP000449846">
    <property type="component" value="Unassembled WGS sequence"/>
</dbReference>
<dbReference type="GO" id="GO:0003677">
    <property type="term" value="F:DNA binding"/>
    <property type="evidence" value="ECO:0007669"/>
    <property type="project" value="UniProtKB-KW"/>
</dbReference>